<organism evidence="1 2">
    <name type="scientific">Riccia fluitans</name>
    <dbReference type="NCBI Taxonomy" id="41844"/>
    <lineage>
        <taxon>Eukaryota</taxon>
        <taxon>Viridiplantae</taxon>
        <taxon>Streptophyta</taxon>
        <taxon>Embryophyta</taxon>
        <taxon>Marchantiophyta</taxon>
        <taxon>Marchantiopsida</taxon>
        <taxon>Marchantiidae</taxon>
        <taxon>Marchantiales</taxon>
        <taxon>Ricciaceae</taxon>
        <taxon>Riccia</taxon>
    </lineage>
</organism>
<name>A0ABD1Y8U6_9MARC</name>
<accession>A0ABD1Y8U6</accession>
<protein>
    <submittedName>
        <fullName evidence="1">Uncharacterized protein</fullName>
    </submittedName>
</protein>
<dbReference type="EMBL" id="JBHFFA010000006">
    <property type="protein sequence ID" value="KAL2622854.1"/>
    <property type="molecule type" value="Genomic_DNA"/>
</dbReference>
<sequence length="199" mass="22582">MDPADSLYRDGILYWLEGVPMEDEEEGGIVVGLVSVLVEGEKEAGTTRSSEEVDNGQAEVVLIEFRPENKRYLEEMRISVVRCGDKSILVLILYYRFPRLMKCTVEIKLYQVDRNDSSFSARELPSSPTSLTPGSFRQRLVIQADDECVYVCGANLTSYHVELSTWRDHGVLPDEAFCKPHCLKQCVRFRPGLDPFVLP</sequence>
<evidence type="ECO:0000313" key="2">
    <source>
        <dbReference type="Proteomes" id="UP001605036"/>
    </source>
</evidence>
<gene>
    <name evidence="1" type="ORF">R1flu_003059</name>
</gene>
<reference evidence="1 2" key="1">
    <citation type="submission" date="2024-09" db="EMBL/GenBank/DDBJ databases">
        <title>Chromosome-scale assembly of Riccia fluitans.</title>
        <authorList>
            <person name="Paukszto L."/>
            <person name="Sawicki J."/>
            <person name="Karawczyk K."/>
            <person name="Piernik-Szablinska J."/>
            <person name="Szczecinska M."/>
            <person name="Mazdziarz M."/>
        </authorList>
    </citation>
    <scope>NUCLEOTIDE SEQUENCE [LARGE SCALE GENOMIC DNA]</scope>
    <source>
        <strain evidence="1">Rf_01</strain>
        <tissue evidence="1">Aerial parts of the thallus</tissue>
    </source>
</reference>
<evidence type="ECO:0000313" key="1">
    <source>
        <dbReference type="EMBL" id="KAL2622854.1"/>
    </source>
</evidence>
<dbReference type="Proteomes" id="UP001605036">
    <property type="component" value="Unassembled WGS sequence"/>
</dbReference>
<dbReference type="AlphaFoldDB" id="A0ABD1Y8U6"/>
<keyword evidence="2" id="KW-1185">Reference proteome</keyword>
<proteinExistence type="predicted"/>
<comment type="caution">
    <text evidence="1">The sequence shown here is derived from an EMBL/GenBank/DDBJ whole genome shotgun (WGS) entry which is preliminary data.</text>
</comment>